<evidence type="ECO:0000256" key="7">
    <source>
        <dbReference type="ARBA" id="ARBA00022676"/>
    </source>
</evidence>
<evidence type="ECO:0000256" key="20">
    <source>
        <dbReference type="ARBA" id="ARBA00042009"/>
    </source>
</evidence>
<name>A0A1I8NDB2_MUSDO</name>
<dbReference type="GO" id="GO:0000166">
    <property type="term" value="F:nucleotide binding"/>
    <property type="evidence" value="ECO:0007669"/>
    <property type="project" value="UniProtKB-KW"/>
</dbReference>
<reference evidence="27" key="2">
    <citation type="submission" date="2025-04" db="UniProtKB">
        <authorList>
            <consortium name="RefSeq"/>
        </authorList>
    </citation>
    <scope>IDENTIFICATION</scope>
    <source>
        <strain evidence="27">Aabys</strain>
    </source>
</reference>
<keyword evidence="11" id="KW-0547">Nucleotide-binding</keyword>
<evidence type="ECO:0000256" key="3">
    <source>
        <dbReference type="ARBA" id="ARBA00004922"/>
    </source>
</evidence>
<dbReference type="InterPro" id="IPR003378">
    <property type="entry name" value="Fringe-like_glycosylTrfase"/>
</dbReference>
<keyword evidence="17" id="KW-0464">Manganese</keyword>
<dbReference type="OrthoDB" id="414175at2759"/>
<dbReference type="Proteomes" id="UP001652621">
    <property type="component" value="Unplaced"/>
</dbReference>
<dbReference type="GO" id="GO:0016263">
    <property type="term" value="F:glycoprotein-N-acetylgalactosamine 3-beta-galactosyltransferase activity"/>
    <property type="evidence" value="ECO:0007669"/>
    <property type="project" value="UniProtKB-EC"/>
</dbReference>
<comment type="similarity">
    <text evidence="4">Belongs to the glycosyltransferase 31 family. Beta3-Gal-T subfamily.</text>
</comment>
<comment type="pathway">
    <text evidence="3">Protein modification; protein glycosylation.</text>
</comment>
<keyword evidence="16" id="KW-0325">Glycoprotein</keyword>
<evidence type="ECO:0000256" key="22">
    <source>
        <dbReference type="ARBA" id="ARBA00059245"/>
    </source>
</evidence>
<evidence type="ECO:0000259" key="24">
    <source>
        <dbReference type="Pfam" id="PF02434"/>
    </source>
</evidence>
<evidence type="ECO:0000256" key="11">
    <source>
        <dbReference type="ARBA" id="ARBA00022741"/>
    </source>
</evidence>
<evidence type="ECO:0000256" key="23">
    <source>
        <dbReference type="SAM" id="Phobius"/>
    </source>
</evidence>
<dbReference type="VEuPathDB" id="VectorBase:MDOMA2_012382"/>
<protein>
    <recommendedName>
        <fullName evidence="18">Glycoprotein-N-acetylgalactosamine 3-beta-galactosyltransferase 1</fullName>
        <ecNumber evidence="6">2.4.1.122</ecNumber>
    </recommendedName>
    <alternativeName>
        <fullName evidence="20">Core 1 O-glycan T-synthase</fullName>
    </alternativeName>
    <alternativeName>
        <fullName evidence="21">Core 1 UDP-galactose:N-acetylgalactosamine-alpha-R beta 1,3-galactosyltransferase 1</fullName>
    </alternativeName>
    <alternativeName>
        <fullName evidence="19">Core 1 beta1,3-galactosyltransferase 1</fullName>
    </alternativeName>
</protein>
<dbReference type="VEuPathDB" id="VectorBase:MDOA014020"/>
<evidence type="ECO:0000256" key="17">
    <source>
        <dbReference type="ARBA" id="ARBA00023211"/>
    </source>
</evidence>
<evidence type="ECO:0000256" key="21">
    <source>
        <dbReference type="ARBA" id="ARBA00043065"/>
    </source>
</evidence>
<evidence type="ECO:0000256" key="16">
    <source>
        <dbReference type="ARBA" id="ARBA00023180"/>
    </source>
</evidence>
<dbReference type="InterPro" id="IPR026050">
    <property type="entry name" value="C1GALT1/C1GALT1_chp1"/>
</dbReference>
<dbReference type="PANTHER" id="PTHR23033">
    <property type="entry name" value="BETA1,3-GALACTOSYLTRANSFERASE"/>
    <property type="match status" value="1"/>
</dbReference>
<evidence type="ECO:0000256" key="13">
    <source>
        <dbReference type="ARBA" id="ARBA00022989"/>
    </source>
</evidence>
<dbReference type="PANTHER" id="PTHR23033:SF14">
    <property type="entry name" value="GLYCOPROTEIN-N-ACETYLGALACTOSAMINE 3-BETA-GALACTOSYLTRANSFERASE 1-RELATED"/>
    <property type="match status" value="1"/>
</dbReference>
<comment type="subcellular location">
    <subcellularLocation>
        <location evidence="2">Membrane</location>
        <topology evidence="2">Single-pass type II membrane protein</topology>
    </subcellularLocation>
</comment>
<keyword evidence="13 23" id="KW-1133">Transmembrane helix</keyword>
<evidence type="ECO:0000256" key="12">
    <source>
        <dbReference type="ARBA" id="ARBA00022968"/>
    </source>
</evidence>
<evidence type="ECO:0000256" key="4">
    <source>
        <dbReference type="ARBA" id="ARBA00006462"/>
    </source>
</evidence>
<keyword evidence="8" id="KW-0808">Transferase</keyword>
<evidence type="ECO:0000313" key="27">
    <source>
        <dbReference type="RefSeq" id="XP_005182389.1"/>
    </source>
</evidence>
<gene>
    <name evidence="25" type="primary">101888647</name>
    <name evidence="27" type="synonym">LOC101888647</name>
</gene>
<evidence type="ECO:0000256" key="2">
    <source>
        <dbReference type="ARBA" id="ARBA00004606"/>
    </source>
</evidence>
<evidence type="ECO:0000256" key="15">
    <source>
        <dbReference type="ARBA" id="ARBA00023157"/>
    </source>
</evidence>
<evidence type="ECO:0000256" key="9">
    <source>
        <dbReference type="ARBA" id="ARBA00022692"/>
    </source>
</evidence>
<dbReference type="Pfam" id="PF02434">
    <property type="entry name" value="Fringe"/>
    <property type="match status" value="1"/>
</dbReference>
<reference evidence="25" key="1">
    <citation type="submission" date="2020-05" db="UniProtKB">
        <authorList>
            <consortium name="EnsemblMetazoa"/>
        </authorList>
    </citation>
    <scope>IDENTIFICATION</scope>
    <source>
        <strain evidence="25">Aabys</strain>
    </source>
</reference>
<organism evidence="25">
    <name type="scientific">Musca domestica</name>
    <name type="common">House fly</name>
    <dbReference type="NCBI Taxonomy" id="7370"/>
    <lineage>
        <taxon>Eukaryota</taxon>
        <taxon>Metazoa</taxon>
        <taxon>Ecdysozoa</taxon>
        <taxon>Arthropoda</taxon>
        <taxon>Hexapoda</taxon>
        <taxon>Insecta</taxon>
        <taxon>Pterygota</taxon>
        <taxon>Neoptera</taxon>
        <taxon>Endopterygota</taxon>
        <taxon>Diptera</taxon>
        <taxon>Brachycera</taxon>
        <taxon>Muscomorpha</taxon>
        <taxon>Muscoidea</taxon>
        <taxon>Muscidae</taxon>
        <taxon>Musca</taxon>
    </lineage>
</organism>
<dbReference type="EC" id="2.4.1.122" evidence="6"/>
<evidence type="ECO:0000256" key="6">
    <source>
        <dbReference type="ARBA" id="ARBA00012557"/>
    </source>
</evidence>
<dbReference type="Gene3D" id="3.90.550.50">
    <property type="match status" value="1"/>
</dbReference>
<comment type="function">
    <text evidence="22">Glycosyltransferase that generates the core 1 O-glycan Gal-beta1-3GalNAc-alpha1-Ser/Thr (T antigen), which is a precursor for many extended O-glycans in glycoproteins.</text>
</comment>
<evidence type="ECO:0000256" key="5">
    <source>
        <dbReference type="ARBA" id="ARBA00011748"/>
    </source>
</evidence>
<comment type="cofactor">
    <cofactor evidence="1">
        <name>Mn(2+)</name>
        <dbReference type="ChEBI" id="CHEBI:29035"/>
    </cofactor>
</comment>
<dbReference type="RefSeq" id="XP_005182389.1">
    <property type="nucleotide sequence ID" value="XM_005182332.3"/>
</dbReference>
<evidence type="ECO:0000256" key="10">
    <source>
        <dbReference type="ARBA" id="ARBA00022723"/>
    </source>
</evidence>
<accession>A0A1I8NDB2</accession>
<dbReference type="GO" id="GO:0030145">
    <property type="term" value="F:manganese ion binding"/>
    <property type="evidence" value="ECO:0007669"/>
    <property type="project" value="UniProtKB-ARBA"/>
</dbReference>
<evidence type="ECO:0000256" key="1">
    <source>
        <dbReference type="ARBA" id="ARBA00001936"/>
    </source>
</evidence>
<dbReference type="FunFam" id="3.90.550.50:FF:000017">
    <property type="entry name" value="Glycoprotein-N-acetylgalactosamine 3-beta-galactosyltransferase 1"/>
    <property type="match status" value="1"/>
</dbReference>
<keyword evidence="12" id="KW-0735">Signal-anchor</keyword>
<evidence type="ECO:0000256" key="14">
    <source>
        <dbReference type="ARBA" id="ARBA00023136"/>
    </source>
</evidence>
<proteinExistence type="inferred from homology"/>
<feature type="domain" description="Fringe-like glycosyltransferase" evidence="24">
    <location>
        <begin position="99"/>
        <end position="261"/>
    </location>
</feature>
<keyword evidence="14 23" id="KW-0472">Membrane</keyword>
<evidence type="ECO:0000313" key="26">
    <source>
        <dbReference type="Proteomes" id="UP001652621"/>
    </source>
</evidence>
<dbReference type="GO" id="GO:0016020">
    <property type="term" value="C:membrane"/>
    <property type="evidence" value="ECO:0007669"/>
    <property type="project" value="UniProtKB-SubCell"/>
</dbReference>
<comment type="subunit">
    <text evidence="5">Homodimer; disulfide-linked.</text>
</comment>
<keyword evidence="10" id="KW-0479">Metal-binding</keyword>
<evidence type="ECO:0000256" key="8">
    <source>
        <dbReference type="ARBA" id="ARBA00022679"/>
    </source>
</evidence>
<keyword evidence="26" id="KW-1185">Reference proteome</keyword>
<keyword evidence="15" id="KW-1015">Disulfide bond</keyword>
<dbReference type="KEGG" id="mde:101888647"/>
<sequence>MIQSASTSTNLTSVRSIFKSLLYLAIGLIIGIEFTLVVFNQTDQCHRIITIQETPPKVNNEGSPISDPAVFQQNIWKNDANEQNSDDNIIEYLFNTTRVLCWIMTQPDYHQSRAIHIRNTWGRRCNTLLFMSSQSDETLPSIALPVEEGPDHLWNKTRLALKYIYDYHLNDADWFLKADDDTYVVMENLRMFLHGYSADDPLYFGCKVKRPEEPEFMSGGAGYVLSKHALVKFANEAYNNSELCDQLETDENMGLSKCLRNIDVIAGDSRDDELKERFIPLAPIHVIPDFKMEWYDSDIYHSANETVSCCSPYAVSFHYTDWREFYTLDYLLYSLRPFGVYSNVSWKLPDSWEINNEVI</sequence>
<feature type="transmembrane region" description="Helical" evidence="23">
    <location>
        <begin position="21"/>
        <end position="39"/>
    </location>
</feature>
<evidence type="ECO:0000256" key="19">
    <source>
        <dbReference type="ARBA" id="ARBA00041226"/>
    </source>
</evidence>
<keyword evidence="7" id="KW-0328">Glycosyltransferase</keyword>
<evidence type="ECO:0000256" key="18">
    <source>
        <dbReference type="ARBA" id="ARBA00040898"/>
    </source>
</evidence>
<evidence type="ECO:0000313" key="25">
    <source>
        <dbReference type="EnsemblMetazoa" id="MDOA014020-PA"/>
    </source>
</evidence>
<dbReference type="EnsemblMetazoa" id="MDOA014020-RA">
    <property type="protein sequence ID" value="MDOA014020-PA"/>
    <property type="gene ID" value="MDOA014020"/>
</dbReference>
<keyword evidence="9 23" id="KW-0812">Transmembrane</keyword>
<dbReference type="eggNOG" id="KOG2246">
    <property type="taxonomic scope" value="Eukaryota"/>
</dbReference>
<dbReference type="AlphaFoldDB" id="A0A1I8NDB2"/>
<dbReference type="GeneID" id="101888647"/>
<dbReference type="STRING" id="7370.A0A1I8NDB2"/>
<dbReference type="UniPathway" id="UPA00378"/>